<feature type="region of interest" description="Disordered" evidence="1">
    <location>
        <begin position="67"/>
        <end position="87"/>
    </location>
</feature>
<dbReference type="AlphaFoldDB" id="A0AAW2QZR2"/>
<proteinExistence type="predicted"/>
<reference evidence="2" key="1">
    <citation type="submission" date="2020-06" db="EMBL/GenBank/DDBJ databases">
        <authorList>
            <person name="Li T."/>
            <person name="Hu X."/>
            <person name="Zhang T."/>
            <person name="Song X."/>
            <person name="Zhang H."/>
            <person name="Dai N."/>
            <person name="Sheng W."/>
            <person name="Hou X."/>
            <person name="Wei L."/>
        </authorList>
    </citation>
    <scope>NUCLEOTIDE SEQUENCE</scope>
    <source>
        <strain evidence="2">G02</strain>
        <tissue evidence="2">Leaf</tissue>
    </source>
</reference>
<name>A0AAW2QZR2_SESRA</name>
<evidence type="ECO:0000256" key="1">
    <source>
        <dbReference type="SAM" id="MobiDB-lite"/>
    </source>
</evidence>
<comment type="caution">
    <text evidence="2">The sequence shown here is derived from an EMBL/GenBank/DDBJ whole genome shotgun (WGS) entry which is preliminary data.</text>
</comment>
<protein>
    <submittedName>
        <fullName evidence="2">Uncharacterized protein</fullName>
    </submittedName>
</protein>
<feature type="compositionally biased region" description="Polar residues" evidence="1">
    <location>
        <begin position="68"/>
        <end position="78"/>
    </location>
</feature>
<gene>
    <name evidence="2" type="ORF">Sradi_3244100</name>
</gene>
<organism evidence="2">
    <name type="scientific">Sesamum radiatum</name>
    <name type="common">Black benniseed</name>
    <dbReference type="NCBI Taxonomy" id="300843"/>
    <lineage>
        <taxon>Eukaryota</taxon>
        <taxon>Viridiplantae</taxon>
        <taxon>Streptophyta</taxon>
        <taxon>Embryophyta</taxon>
        <taxon>Tracheophyta</taxon>
        <taxon>Spermatophyta</taxon>
        <taxon>Magnoliopsida</taxon>
        <taxon>eudicotyledons</taxon>
        <taxon>Gunneridae</taxon>
        <taxon>Pentapetalae</taxon>
        <taxon>asterids</taxon>
        <taxon>lamiids</taxon>
        <taxon>Lamiales</taxon>
        <taxon>Pedaliaceae</taxon>
        <taxon>Sesamum</taxon>
    </lineage>
</organism>
<sequence length="118" mass="13431">MALLTKGFKKRTDNQGKGVFKKKGIVDKRSIKCDHCDMPGHDKSTYFKLHWVPDRYKEVNELKKKNANGGSTFLAQTSGDKKAHKDARMDEAESISEALMEVLRLMKSRTDPIQVNYA</sequence>
<evidence type="ECO:0000313" key="2">
    <source>
        <dbReference type="EMBL" id="KAL0373284.1"/>
    </source>
</evidence>
<reference evidence="2" key="2">
    <citation type="journal article" date="2024" name="Plant">
        <title>Genomic evolution and insights into agronomic trait innovations of Sesamum species.</title>
        <authorList>
            <person name="Miao H."/>
            <person name="Wang L."/>
            <person name="Qu L."/>
            <person name="Liu H."/>
            <person name="Sun Y."/>
            <person name="Le M."/>
            <person name="Wang Q."/>
            <person name="Wei S."/>
            <person name="Zheng Y."/>
            <person name="Lin W."/>
            <person name="Duan Y."/>
            <person name="Cao H."/>
            <person name="Xiong S."/>
            <person name="Wang X."/>
            <person name="Wei L."/>
            <person name="Li C."/>
            <person name="Ma Q."/>
            <person name="Ju M."/>
            <person name="Zhao R."/>
            <person name="Li G."/>
            <person name="Mu C."/>
            <person name="Tian Q."/>
            <person name="Mei H."/>
            <person name="Zhang T."/>
            <person name="Gao T."/>
            <person name="Zhang H."/>
        </authorList>
    </citation>
    <scope>NUCLEOTIDE SEQUENCE</scope>
    <source>
        <strain evidence="2">G02</strain>
    </source>
</reference>
<dbReference type="EMBL" id="JACGWJ010000014">
    <property type="protein sequence ID" value="KAL0373284.1"/>
    <property type="molecule type" value="Genomic_DNA"/>
</dbReference>
<accession>A0AAW2QZR2</accession>